<keyword evidence="3" id="KW-1185">Reference proteome</keyword>
<dbReference type="Proteomes" id="UP001596274">
    <property type="component" value="Unassembled WGS sequence"/>
</dbReference>
<dbReference type="EMBL" id="JBHSWT010000122">
    <property type="protein sequence ID" value="MFC6770727.1"/>
    <property type="molecule type" value="Genomic_DNA"/>
</dbReference>
<evidence type="ECO:0000313" key="3">
    <source>
        <dbReference type="Proteomes" id="UP001596274"/>
    </source>
</evidence>
<accession>A0ABD5T4C2</accession>
<proteinExistence type="predicted"/>
<comment type="caution">
    <text evidence="2">The sequence shown here is derived from an EMBL/GenBank/DDBJ whole genome shotgun (WGS) entry which is preliminary data.</text>
</comment>
<evidence type="ECO:0000256" key="1">
    <source>
        <dbReference type="SAM" id="MobiDB-lite"/>
    </source>
</evidence>
<organism evidence="2 3">
    <name type="scientific">Halorubrum pallidum</name>
    <dbReference type="NCBI Taxonomy" id="1526114"/>
    <lineage>
        <taxon>Archaea</taxon>
        <taxon>Methanobacteriati</taxon>
        <taxon>Methanobacteriota</taxon>
        <taxon>Stenosarchaea group</taxon>
        <taxon>Halobacteria</taxon>
        <taxon>Halobacteriales</taxon>
        <taxon>Haloferacaceae</taxon>
        <taxon>Halorubrum</taxon>
    </lineage>
</organism>
<feature type="compositionally biased region" description="Acidic residues" evidence="1">
    <location>
        <begin position="47"/>
        <end position="57"/>
    </location>
</feature>
<feature type="region of interest" description="Disordered" evidence="1">
    <location>
        <begin position="47"/>
        <end position="71"/>
    </location>
</feature>
<gene>
    <name evidence="2" type="ORF">ACFQDD_04195</name>
</gene>
<evidence type="ECO:0000313" key="2">
    <source>
        <dbReference type="EMBL" id="MFC6770727.1"/>
    </source>
</evidence>
<feature type="compositionally biased region" description="Basic and acidic residues" evidence="1">
    <location>
        <begin position="58"/>
        <end position="71"/>
    </location>
</feature>
<protein>
    <submittedName>
        <fullName evidence="2">Uncharacterized protein</fullName>
    </submittedName>
</protein>
<sequence>MSASVDDPRDIELPVRWRNWPYGARSEYLTVTLSRADLFRAIVLEVEPDDVDPEDVDDQSRFSKTDPPESP</sequence>
<reference evidence="2 3" key="1">
    <citation type="journal article" date="2019" name="Int. J. Syst. Evol. Microbiol.">
        <title>The Global Catalogue of Microorganisms (GCM) 10K type strain sequencing project: providing services to taxonomists for standard genome sequencing and annotation.</title>
        <authorList>
            <consortium name="The Broad Institute Genomics Platform"/>
            <consortium name="The Broad Institute Genome Sequencing Center for Infectious Disease"/>
            <person name="Wu L."/>
            <person name="Ma J."/>
        </authorList>
    </citation>
    <scope>NUCLEOTIDE SEQUENCE [LARGE SCALE GENOMIC DNA]</scope>
    <source>
        <strain evidence="2 3">PJ61</strain>
    </source>
</reference>
<name>A0ABD5T4C2_9EURY</name>
<dbReference type="AlphaFoldDB" id="A0ABD5T4C2"/>